<dbReference type="STRING" id="1127673.GLIP_1488"/>
<protein>
    <recommendedName>
        <fullName evidence="5">DUF2897 domain-containing protein</fullName>
    </recommendedName>
</protein>
<dbReference type="EMBL" id="BAEN01000035">
    <property type="protein sequence ID" value="GAC14123.1"/>
    <property type="molecule type" value="Genomic_DNA"/>
</dbReference>
<evidence type="ECO:0000313" key="4">
    <source>
        <dbReference type="Proteomes" id="UP000006334"/>
    </source>
</evidence>
<keyword evidence="2" id="KW-0812">Transmembrane</keyword>
<evidence type="ECO:0000256" key="2">
    <source>
        <dbReference type="SAM" id="Phobius"/>
    </source>
</evidence>
<dbReference type="Pfam" id="PF11446">
    <property type="entry name" value="DUF2897"/>
    <property type="match status" value="1"/>
</dbReference>
<dbReference type="RefSeq" id="WP_008843939.1">
    <property type="nucleotide sequence ID" value="NZ_BAEN01000035.1"/>
</dbReference>
<feature type="compositionally biased region" description="Basic and acidic residues" evidence="1">
    <location>
        <begin position="54"/>
        <end position="63"/>
    </location>
</feature>
<keyword evidence="2" id="KW-1133">Transmembrane helix</keyword>
<feature type="transmembrane region" description="Helical" evidence="2">
    <location>
        <begin position="6"/>
        <end position="23"/>
    </location>
</feature>
<gene>
    <name evidence="3" type="ORF">GLIP_1488</name>
</gene>
<dbReference type="AlphaFoldDB" id="K6YBU8"/>
<dbReference type="OrthoDB" id="203470at135622"/>
<dbReference type="InterPro" id="IPR021550">
    <property type="entry name" value="DUF2897"/>
</dbReference>
<evidence type="ECO:0008006" key="5">
    <source>
        <dbReference type="Google" id="ProtNLM"/>
    </source>
</evidence>
<organism evidence="3 4">
    <name type="scientific">Aliiglaciecola lipolytica E3</name>
    <dbReference type="NCBI Taxonomy" id="1127673"/>
    <lineage>
        <taxon>Bacteria</taxon>
        <taxon>Pseudomonadati</taxon>
        <taxon>Pseudomonadota</taxon>
        <taxon>Gammaproteobacteria</taxon>
        <taxon>Alteromonadales</taxon>
        <taxon>Alteromonadaceae</taxon>
        <taxon>Aliiglaciecola</taxon>
    </lineage>
</organism>
<keyword evidence="2" id="KW-0472">Membrane</keyword>
<evidence type="ECO:0000256" key="1">
    <source>
        <dbReference type="SAM" id="MobiDB-lite"/>
    </source>
</evidence>
<dbReference type="Proteomes" id="UP000006334">
    <property type="component" value="Unassembled WGS sequence"/>
</dbReference>
<comment type="caution">
    <text evidence="3">The sequence shown here is derived from an EMBL/GenBank/DDBJ whole genome shotgun (WGS) entry which is preliminary data.</text>
</comment>
<feature type="region of interest" description="Disordered" evidence="1">
    <location>
        <begin position="32"/>
        <end position="63"/>
    </location>
</feature>
<reference evidence="3 4" key="1">
    <citation type="journal article" date="2017" name="Antonie Van Leeuwenhoek">
        <title>Rhizobium rhizosphaerae sp. nov., a novel species isolated from rice rhizosphere.</title>
        <authorList>
            <person name="Zhao J.J."/>
            <person name="Zhang J."/>
            <person name="Zhang R.J."/>
            <person name="Zhang C.W."/>
            <person name="Yin H.Q."/>
            <person name="Zhang X.X."/>
        </authorList>
    </citation>
    <scope>NUCLEOTIDE SEQUENCE [LARGE SCALE GENOMIC DNA]</scope>
    <source>
        <strain evidence="3 4">E3</strain>
    </source>
</reference>
<sequence>MNIWLIVSLLIAIGLVVGNILLLKMSAKMKFEKTESKPGDKIIASDSTDDQSDNEQRQDANKP</sequence>
<keyword evidence="4" id="KW-1185">Reference proteome</keyword>
<proteinExistence type="predicted"/>
<evidence type="ECO:0000313" key="3">
    <source>
        <dbReference type="EMBL" id="GAC14123.1"/>
    </source>
</evidence>
<name>K6YBU8_9ALTE</name>
<accession>K6YBU8</accession>